<evidence type="ECO:0000313" key="3">
    <source>
        <dbReference type="Proteomes" id="UP001501231"/>
    </source>
</evidence>
<evidence type="ECO:0000313" key="2">
    <source>
        <dbReference type="EMBL" id="GAA2458945.1"/>
    </source>
</evidence>
<keyword evidence="3" id="KW-1185">Reference proteome</keyword>
<evidence type="ECO:0008006" key="4">
    <source>
        <dbReference type="Google" id="ProtNLM"/>
    </source>
</evidence>
<proteinExistence type="predicted"/>
<dbReference type="EMBL" id="BAAARW010000049">
    <property type="protein sequence ID" value="GAA2458945.1"/>
    <property type="molecule type" value="Genomic_DNA"/>
</dbReference>
<accession>A0ABN3KJL1</accession>
<sequence length="87" mass="8338">MNRRNNRSAARTAGIGFSTVGGAAVGGAVGFIVGVILGLIVGATVSVAAGVLVGASVFGLGFVGGGFAAAHVARRVASPRSEGVRDA</sequence>
<feature type="transmembrane region" description="Helical" evidence="1">
    <location>
        <begin position="47"/>
        <end position="70"/>
    </location>
</feature>
<dbReference type="RefSeq" id="WP_344598512.1">
    <property type="nucleotide sequence ID" value="NZ_BAAARW010000049.1"/>
</dbReference>
<protein>
    <recommendedName>
        <fullName evidence="4">Glycine zipper family protein</fullName>
    </recommendedName>
</protein>
<evidence type="ECO:0000256" key="1">
    <source>
        <dbReference type="SAM" id="Phobius"/>
    </source>
</evidence>
<keyword evidence="1" id="KW-1133">Transmembrane helix</keyword>
<dbReference type="Proteomes" id="UP001501231">
    <property type="component" value="Unassembled WGS sequence"/>
</dbReference>
<keyword evidence="1" id="KW-0812">Transmembrane</keyword>
<gene>
    <name evidence="2" type="ORF">GCM10010191_93790</name>
</gene>
<reference evidence="2 3" key="1">
    <citation type="journal article" date="2019" name="Int. J. Syst. Evol. Microbiol.">
        <title>The Global Catalogue of Microorganisms (GCM) 10K type strain sequencing project: providing services to taxonomists for standard genome sequencing and annotation.</title>
        <authorList>
            <consortium name="The Broad Institute Genomics Platform"/>
            <consortium name="The Broad Institute Genome Sequencing Center for Infectious Disease"/>
            <person name="Wu L."/>
            <person name="Ma J."/>
        </authorList>
    </citation>
    <scope>NUCLEOTIDE SEQUENCE [LARGE SCALE GENOMIC DNA]</scope>
    <source>
        <strain evidence="2 3">JCM 3325</strain>
    </source>
</reference>
<comment type="caution">
    <text evidence="2">The sequence shown here is derived from an EMBL/GenBank/DDBJ whole genome shotgun (WGS) entry which is preliminary data.</text>
</comment>
<feature type="transmembrane region" description="Helical" evidence="1">
    <location>
        <begin position="12"/>
        <end position="41"/>
    </location>
</feature>
<organism evidence="2 3">
    <name type="scientific">Actinomadura vinacea</name>
    <dbReference type="NCBI Taxonomy" id="115336"/>
    <lineage>
        <taxon>Bacteria</taxon>
        <taxon>Bacillati</taxon>
        <taxon>Actinomycetota</taxon>
        <taxon>Actinomycetes</taxon>
        <taxon>Streptosporangiales</taxon>
        <taxon>Thermomonosporaceae</taxon>
        <taxon>Actinomadura</taxon>
    </lineage>
</organism>
<keyword evidence="1" id="KW-0472">Membrane</keyword>
<name>A0ABN3KJL1_9ACTN</name>